<accession>A0A1G4I707</accession>
<name>A0A1G4I707_TRYEQ</name>
<organism evidence="1 2">
    <name type="scientific">Trypanosoma equiperdum</name>
    <dbReference type="NCBI Taxonomy" id="5694"/>
    <lineage>
        <taxon>Eukaryota</taxon>
        <taxon>Discoba</taxon>
        <taxon>Euglenozoa</taxon>
        <taxon>Kinetoplastea</taxon>
        <taxon>Metakinetoplastina</taxon>
        <taxon>Trypanosomatida</taxon>
        <taxon>Trypanosomatidae</taxon>
        <taxon>Trypanosoma</taxon>
    </lineage>
</organism>
<evidence type="ECO:0000313" key="1">
    <source>
        <dbReference type="EMBL" id="SCU67723.1"/>
    </source>
</evidence>
<proteinExistence type="predicted"/>
<dbReference type="GeneID" id="92382848"/>
<reference evidence="1" key="1">
    <citation type="submission" date="2016-09" db="EMBL/GenBank/DDBJ databases">
        <authorList>
            <person name="Hebert L."/>
            <person name="Moumen B."/>
        </authorList>
    </citation>
    <scope>NUCLEOTIDE SEQUENCE [LARGE SCALE GENOMIC DNA]</scope>
    <source>
        <strain evidence="1">OVI</strain>
    </source>
</reference>
<dbReference type="EMBL" id="CZPT02000794">
    <property type="protein sequence ID" value="SCU67723.1"/>
    <property type="molecule type" value="Genomic_DNA"/>
</dbReference>
<gene>
    <name evidence="1" type="ORF">TEOVI_000891400</name>
</gene>
<keyword evidence="2" id="KW-1185">Reference proteome</keyword>
<comment type="caution">
    <text evidence="1">The sequence shown here is derived from an EMBL/GenBank/DDBJ whole genome shotgun (WGS) entry which is preliminary data.</text>
</comment>
<sequence>MGPPPNRPYESRSRLRHLLPAQRWATETAHVSLPAAWKAMTSSISRCFRAPRRDALSFKSFWSRGQGTQMSSSVLDPRASGDRLVVFFSVCAANSQSFRSRCPLALRLCYLFNFSFPTKIMGEPGHALMLLRVPLYFDSVFGLHPYLFGEFYHAATPEGRGSYSERITGLLTLLVPNSGAGVL</sequence>
<dbReference type="RefSeq" id="XP_067079003.1">
    <property type="nucleotide sequence ID" value="XM_067222902.1"/>
</dbReference>
<dbReference type="AlphaFoldDB" id="A0A1G4I707"/>
<protein>
    <submittedName>
        <fullName evidence="1">Uncharacterized protein</fullName>
    </submittedName>
</protein>
<dbReference type="Proteomes" id="UP000195570">
    <property type="component" value="Unassembled WGS sequence"/>
</dbReference>
<evidence type="ECO:0000313" key="2">
    <source>
        <dbReference type="Proteomes" id="UP000195570"/>
    </source>
</evidence>
<dbReference type="VEuPathDB" id="TriTrypDB:TEOVI_000891400"/>